<keyword evidence="2" id="KW-1185">Reference proteome</keyword>
<dbReference type="AlphaFoldDB" id="A0A239M6F4"/>
<reference evidence="1 2" key="1">
    <citation type="submission" date="2017-06" db="EMBL/GenBank/DDBJ databases">
        <authorList>
            <person name="Kim H.J."/>
            <person name="Triplett B.A."/>
        </authorList>
    </citation>
    <scope>NUCLEOTIDE SEQUENCE [LARGE SCALE GENOMIC DNA]</scope>
    <source>
        <strain evidence="1 2">U15</strain>
    </source>
</reference>
<evidence type="ECO:0000313" key="1">
    <source>
        <dbReference type="EMBL" id="SNT37693.1"/>
    </source>
</evidence>
<name>A0A239M6F4_9BURK</name>
<dbReference type="RefSeq" id="WP_089401812.1">
    <property type="nucleotide sequence ID" value="NZ_FZOT01000032.1"/>
</dbReference>
<accession>A0A239M6F4</accession>
<sequence length="74" mass="8058">MNRSQSTQILATLIEDYIDATLGAEAGAREKHVKREALRSIIRVAEMEQTLAMNGAAEQYEAVEEAVEPLALAA</sequence>
<dbReference type="Proteomes" id="UP000198284">
    <property type="component" value="Unassembled WGS sequence"/>
</dbReference>
<proteinExistence type="predicted"/>
<gene>
    <name evidence="1" type="ORF">SAMN06265795_1322</name>
</gene>
<evidence type="ECO:0000313" key="2">
    <source>
        <dbReference type="Proteomes" id="UP000198284"/>
    </source>
</evidence>
<dbReference type="EMBL" id="FZOT01000032">
    <property type="protein sequence ID" value="SNT37693.1"/>
    <property type="molecule type" value="Genomic_DNA"/>
</dbReference>
<organism evidence="1 2">
    <name type="scientific">Noviherbaspirillum humi</name>
    <dbReference type="NCBI Taxonomy" id="1688639"/>
    <lineage>
        <taxon>Bacteria</taxon>
        <taxon>Pseudomonadati</taxon>
        <taxon>Pseudomonadota</taxon>
        <taxon>Betaproteobacteria</taxon>
        <taxon>Burkholderiales</taxon>
        <taxon>Oxalobacteraceae</taxon>
        <taxon>Noviherbaspirillum</taxon>
    </lineage>
</organism>
<protein>
    <submittedName>
        <fullName evidence="1">Uncharacterized protein</fullName>
    </submittedName>
</protein>